<dbReference type="OrthoDB" id="5139510at2759"/>
<organism evidence="1 2">
    <name type="scientific">Fusarium phyllophilum</name>
    <dbReference type="NCBI Taxonomy" id="47803"/>
    <lineage>
        <taxon>Eukaryota</taxon>
        <taxon>Fungi</taxon>
        <taxon>Dikarya</taxon>
        <taxon>Ascomycota</taxon>
        <taxon>Pezizomycotina</taxon>
        <taxon>Sordariomycetes</taxon>
        <taxon>Hypocreomycetidae</taxon>
        <taxon>Hypocreales</taxon>
        <taxon>Nectriaceae</taxon>
        <taxon>Fusarium</taxon>
        <taxon>Fusarium fujikuroi species complex</taxon>
    </lineage>
</organism>
<protein>
    <recommendedName>
        <fullName evidence="3">F-box domain-containing protein</fullName>
    </recommendedName>
</protein>
<dbReference type="Proteomes" id="UP000582016">
    <property type="component" value="Unassembled WGS sequence"/>
</dbReference>
<evidence type="ECO:0008006" key="3">
    <source>
        <dbReference type="Google" id="ProtNLM"/>
    </source>
</evidence>
<reference evidence="1 2" key="1">
    <citation type="submission" date="2020-05" db="EMBL/GenBank/DDBJ databases">
        <title>Identification and distribution of gene clusters putatively required for synthesis of sphingolipid metabolism inhibitors in phylogenetically diverse species of the filamentous fungus Fusarium.</title>
        <authorList>
            <person name="Kim H.-S."/>
            <person name="Busman M."/>
            <person name="Brown D.W."/>
            <person name="Divon H."/>
            <person name="Uhlig S."/>
            <person name="Proctor R.H."/>
        </authorList>
    </citation>
    <scope>NUCLEOTIDE SEQUENCE [LARGE SCALE GENOMIC DNA]</scope>
    <source>
        <strain evidence="1 2">NRRL 13617</strain>
    </source>
</reference>
<dbReference type="EMBL" id="JAAOAQ010000254">
    <property type="protein sequence ID" value="KAF5559580.1"/>
    <property type="molecule type" value="Genomic_DNA"/>
</dbReference>
<evidence type="ECO:0000313" key="2">
    <source>
        <dbReference type="Proteomes" id="UP000582016"/>
    </source>
</evidence>
<accession>A0A8H5JSY6</accession>
<comment type="caution">
    <text evidence="1">The sequence shown here is derived from an EMBL/GenBank/DDBJ whole genome shotgun (WGS) entry which is preliminary data.</text>
</comment>
<dbReference type="AlphaFoldDB" id="A0A8H5JSY6"/>
<keyword evidence="2" id="KW-1185">Reference proteome</keyword>
<proteinExistence type="predicted"/>
<name>A0A8H5JSY6_9HYPO</name>
<evidence type="ECO:0000313" key="1">
    <source>
        <dbReference type="EMBL" id="KAF5559580.1"/>
    </source>
</evidence>
<gene>
    <name evidence="1" type="ORF">FPHYL_7029</name>
</gene>
<sequence length="396" mass="45216">MMAPERDHFPLLKLPNEVLRMIMEKASERGPDQGEALPYYGDLLSLALVCSRLNASATEVLYSCICIYVDEHRDDGHGFNARLSTSTRVVLLHRTLQENIQLRRFCTRFILAHSRNLQRDGPAESFSLPVDPTLDPADSEPHQLSTPWPKIFASMILDCTKWLFNTRILAMSGYVHGTFLPDLGEITYRVLSYARMSMPRLECIEILNDISYYRDALTLFDIQLALSGGCLNLKHLMIWQRVRYPSKSPGGDALARLRKSNPRSGFSLSSLTLINATDRPDLVRYFVTWLKGLKHFTLRWDFKFRCRRDAKWNIALVGDILKPHRDSIKSIKLGKMSQPGLGDFDASNFPNLETLTMHHKDLEGIVISTCPQLQAARLHDVVITTDNIEEEMFYNA</sequence>